<keyword evidence="3" id="KW-1185">Reference proteome</keyword>
<accession>A0AAE1KGX9</accession>
<evidence type="ECO:0000256" key="1">
    <source>
        <dbReference type="SAM" id="MobiDB-lite"/>
    </source>
</evidence>
<reference evidence="2" key="1">
    <citation type="submission" date="2023-10" db="EMBL/GenBank/DDBJ databases">
        <title>Genome assemblies of two species of porcelain crab, Petrolisthes cinctipes and Petrolisthes manimaculis (Anomura: Porcellanidae).</title>
        <authorList>
            <person name="Angst P."/>
        </authorList>
    </citation>
    <scope>NUCLEOTIDE SEQUENCE</scope>
    <source>
        <strain evidence="2">PB745_01</strain>
        <tissue evidence="2">Gill</tissue>
    </source>
</reference>
<feature type="compositionally biased region" description="Pro residues" evidence="1">
    <location>
        <begin position="301"/>
        <end position="319"/>
    </location>
</feature>
<sequence length="328" mass="35017">MGSPQPSPSRLSRYTAMGHHEYVPHLHKYLSKTSSIIHTSPVYPFHVTLTSSSITLTSSNITLASLIIHLIRHPQLPLPTLPHHSHNYIFTSLINSSPPHTSTYSSPPHTSTYSSPPHTPTNTPPHLIHPPTQPTQTHTTPSQPPNPLPIPFTSTSPTSPSSPTTPTSPSSPTTPTIPSSPTTHTSPSSLTTANTPTTSTIIPHHLHPLHPSLIPHSPSTPTSQSTPASSNSYSSPSSPIFTHYTPLPHPSIVHSPIPSHLPQGTSRGGCLGLAPSPPPLAHPPTREVPPARASHSRRSPPEPSRPRPGPGLPPRPPICPRSQLEESR</sequence>
<gene>
    <name evidence="2" type="ORF">Pcinc_020062</name>
</gene>
<comment type="caution">
    <text evidence="2">The sequence shown here is derived from an EMBL/GenBank/DDBJ whole genome shotgun (WGS) entry which is preliminary data.</text>
</comment>
<protein>
    <submittedName>
        <fullName evidence="2">Uncharacterized protein</fullName>
    </submittedName>
</protein>
<dbReference type="EMBL" id="JAWQEG010002017">
    <property type="protein sequence ID" value="KAK3875046.1"/>
    <property type="molecule type" value="Genomic_DNA"/>
</dbReference>
<dbReference type="Proteomes" id="UP001286313">
    <property type="component" value="Unassembled WGS sequence"/>
</dbReference>
<feature type="compositionally biased region" description="Low complexity" evidence="1">
    <location>
        <begin position="250"/>
        <end position="262"/>
    </location>
</feature>
<evidence type="ECO:0000313" key="2">
    <source>
        <dbReference type="EMBL" id="KAK3875046.1"/>
    </source>
</evidence>
<name>A0AAE1KGX9_PETCI</name>
<proteinExistence type="predicted"/>
<organism evidence="2 3">
    <name type="scientific">Petrolisthes cinctipes</name>
    <name type="common">Flat porcelain crab</name>
    <dbReference type="NCBI Taxonomy" id="88211"/>
    <lineage>
        <taxon>Eukaryota</taxon>
        <taxon>Metazoa</taxon>
        <taxon>Ecdysozoa</taxon>
        <taxon>Arthropoda</taxon>
        <taxon>Crustacea</taxon>
        <taxon>Multicrustacea</taxon>
        <taxon>Malacostraca</taxon>
        <taxon>Eumalacostraca</taxon>
        <taxon>Eucarida</taxon>
        <taxon>Decapoda</taxon>
        <taxon>Pleocyemata</taxon>
        <taxon>Anomura</taxon>
        <taxon>Galatheoidea</taxon>
        <taxon>Porcellanidae</taxon>
        <taxon>Petrolisthes</taxon>
    </lineage>
</organism>
<feature type="compositionally biased region" description="Pro residues" evidence="1">
    <location>
        <begin position="117"/>
        <end position="133"/>
    </location>
</feature>
<feature type="region of interest" description="Disordered" evidence="1">
    <location>
        <begin position="98"/>
        <end position="328"/>
    </location>
</feature>
<evidence type="ECO:0000313" key="3">
    <source>
        <dbReference type="Proteomes" id="UP001286313"/>
    </source>
</evidence>
<feature type="compositionally biased region" description="Low complexity" evidence="1">
    <location>
        <begin position="151"/>
        <end position="239"/>
    </location>
</feature>
<feature type="compositionally biased region" description="Low complexity" evidence="1">
    <location>
        <begin position="98"/>
        <end position="116"/>
    </location>
</feature>
<dbReference type="AlphaFoldDB" id="A0AAE1KGX9"/>